<feature type="chain" id="PRO_5011719496" description="Lipoprotein" evidence="1">
    <location>
        <begin position="20"/>
        <end position="194"/>
    </location>
</feature>
<dbReference type="PROSITE" id="PS51257">
    <property type="entry name" value="PROKAR_LIPOPROTEIN"/>
    <property type="match status" value="1"/>
</dbReference>
<gene>
    <name evidence="2" type="ORF">SAMN04488069_10729</name>
</gene>
<feature type="signal peptide" evidence="1">
    <location>
        <begin position="1"/>
        <end position="19"/>
    </location>
</feature>
<keyword evidence="3" id="KW-1185">Reference proteome</keyword>
<evidence type="ECO:0000256" key="1">
    <source>
        <dbReference type="SAM" id="SignalP"/>
    </source>
</evidence>
<organism evidence="2 3">
    <name type="scientific">Hymenobacter psychrophilus</name>
    <dbReference type="NCBI Taxonomy" id="651662"/>
    <lineage>
        <taxon>Bacteria</taxon>
        <taxon>Pseudomonadati</taxon>
        <taxon>Bacteroidota</taxon>
        <taxon>Cytophagia</taxon>
        <taxon>Cytophagales</taxon>
        <taxon>Hymenobacteraceae</taxon>
        <taxon>Hymenobacter</taxon>
    </lineage>
</organism>
<dbReference type="OrthoDB" id="880147at2"/>
<dbReference type="Proteomes" id="UP000199249">
    <property type="component" value="Unassembled WGS sequence"/>
</dbReference>
<dbReference type="AlphaFoldDB" id="A0A1H3II79"/>
<accession>A0A1H3II79</accession>
<dbReference type="EMBL" id="FNOV01000007">
    <property type="protein sequence ID" value="SDY27381.1"/>
    <property type="molecule type" value="Genomic_DNA"/>
</dbReference>
<evidence type="ECO:0008006" key="4">
    <source>
        <dbReference type="Google" id="ProtNLM"/>
    </source>
</evidence>
<reference evidence="3" key="1">
    <citation type="submission" date="2016-10" db="EMBL/GenBank/DDBJ databases">
        <authorList>
            <person name="Varghese N."/>
            <person name="Submissions S."/>
        </authorList>
    </citation>
    <scope>NUCLEOTIDE SEQUENCE [LARGE SCALE GENOMIC DNA]</scope>
    <source>
        <strain evidence="3">CGMCC 1.8975</strain>
    </source>
</reference>
<proteinExistence type="predicted"/>
<protein>
    <recommendedName>
        <fullName evidence="4">Lipoprotein</fullName>
    </recommendedName>
</protein>
<evidence type="ECO:0000313" key="3">
    <source>
        <dbReference type="Proteomes" id="UP000199249"/>
    </source>
</evidence>
<keyword evidence="1" id="KW-0732">Signal</keyword>
<dbReference type="STRING" id="651662.SAMN04488069_10729"/>
<dbReference type="RefSeq" id="WP_092740159.1">
    <property type="nucleotide sequence ID" value="NZ_FNOV01000007.1"/>
</dbReference>
<name>A0A1H3II79_9BACT</name>
<evidence type="ECO:0000313" key="2">
    <source>
        <dbReference type="EMBL" id="SDY27381.1"/>
    </source>
</evidence>
<sequence length="194" mass="22050">MKYTRLLILCLLWSSCVRHTPESPWQTIVIDKQLTVQLPAQPQEMDVPGTMAAADPARKQDAMVQNSQAYVLRDTNAVYVVIRIPLAEEPTLAPTFEARKSYYTGRAIPLMLGKDYPNLLEQSVTEQDGVDIITVKYKMISAEGALVIKYIRNLTVRKTVYQLHFLPLRQSGDFEEAERLQFFNSIQVQQSSAD</sequence>